<feature type="region of interest" description="Disordered" evidence="1">
    <location>
        <begin position="1"/>
        <end position="20"/>
    </location>
</feature>
<evidence type="ECO:0000313" key="3">
    <source>
        <dbReference type="EMBL" id="KAF6391375.1"/>
    </source>
</evidence>
<keyword evidence="2" id="KW-0812">Transmembrane</keyword>
<feature type="compositionally biased region" description="Acidic residues" evidence="1">
    <location>
        <begin position="72"/>
        <end position="84"/>
    </location>
</feature>
<dbReference type="InterPro" id="IPR022181">
    <property type="entry name" value="Bcl2-/adenovirus-E1B"/>
</dbReference>
<dbReference type="AlphaFoldDB" id="A0A7J8AYU4"/>
<keyword evidence="2" id="KW-0472">Membrane</keyword>
<accession>A0A7J8AYU4</accession>
<protein>
    <submittedName>
        <fullName evidence="3">BCL2 interacting protein 2</fullName>
    </submittedName>
</protein>
<gene>
    <name evidence="3" type="ORF">mPipKuh1_001503</name>
</gene>
<evidence type="ECO:0000313" key="4">
    <source>
        <dbReference type="Proteomes" id="UP000558488"/>
    </source>
</evidence>
<organism evidence="3 4">
    <name type="scientific">Pipistrellus kuhlii</name>
    <name type="common">Kuhl's pipistrelle</name>
    <dbReference type="NCBI Taxonomy" id="59472"/>
    <lineage>
        <taxon>Eukaryota</taxon>
        <taxon>Metazoa</taxon>
        <taxon>Chordata</taxon>
        <taxon>Craniata</taxon>
        <taxon>Vertebrata</taxon>
        <taxon>Euteleostomi</taxon>
        <taxon>Mammalia</taxon>
        <taxon>Eutheria</taxon>
        <taxon>Laurasiatheria</taxon>
        <taxon>Chiroptera</taxon>
        <taxon>Yangochiroptera</taxon>
        <taxon>Vespertilionidae</taxon>
        <taxon>Pipistrellus</taxon>
    </lineage>
</organism>
<keyword evidence="2" id="KW-1133">Transmembrane helix</keyword>
<feature type="region of interest" description="Disordered" evidence="1">
    <location>
        <begin position="64"/>
        <end position="90"/>
    </location>
</feature>
<evidence type="ECO:0000256" key="2">
    <source>
        <dbReference type="SAM" id="Phobius"/>
    </source>
</evidence>
<reference evidence="3 4" key="1">
    <citation type="journal article" date="2020" name="Nature">
        <title>Six reference-quality genomes reveal evolution of bat adaptations.</title>
        <authorList>
            <person name="Jebb D."/>
            <person name="Huang Z."/>
            <person name="Pippel M."/>
            <person name="Hughes G.M."/>
            <person name="Lavrichenko K."/>
            <person name="Devanna P."/>
            <person name="Winkler S."/>
            <person name="Jermiin L.S."/>
            <person name="Skirmuntt E.C."/>
            <person name="Katzourakis A."/>
            <person name="Burkitt-Gray L."/>
            <person name="Ray D.A."/>
            <person name="Sullivan K.A.M."/>
            <person name="Roscito J.G."/>
            <person name="Kirilenko B.M."/>
            <person name="Davalos L.M."/>
            <person name="Corthals A.P."/>
            <person name="Power M.L."/>
            <person name="Jones G."/>
            <person name="Ransome R.D."/>
            <person name="Dechmann D.K.N."/>
            <person name="Locatelli A.G."/>
            <person name="Puechmaille S.J."/>
            <person name="Fedrigo O."/>
            <person name="Jarvis E.D."/>
            <person name="Hiller M."/>
            <person name="Vernes S.C."/>
            <person name="Myers E.W."/>
            <person name="Teeling E.C."/>
        </authorList>
    </citation>
    <scope>NUCLEOTIDE SEQUENCE [LARGE SCALE GENOMIC DNA]</scope>
    <source>
        <strain evidence="3">MPipKuh1</strain>
        <tissue evidence="3">Flight muscle</tissue>
    </source>
</reference>
<evidence type="ECO:0000256" key="1">
    <source>
        <dbReference type="SAM" id="MobiDB-lite"/>
    </source>
</evidence>
<comment type="caution">
    <text evidence="3">The sequence shown here is derived from an EMBL/GenBank/DDBJ whole genome shotgun (WGS) entry which is preliminary data.</text>
</comment>
<dbReference type="Proteomes" id="UP000558488">
    <property type="component" value="Unassembled WGS sequence"/>
</dbReference>
<dbReference type="Pfam" id="PF12496">
    <property type="entry name" value="BNIP2"/>
    <property type="match status" value="1"/>
</dbReference>
<sequence length="122" mass="13635">MEGVELKEEWQDEDFPIPLPEDDSIEADILAVTEPENQPGSLEVNGNKVRKKLMAPDISLTLDPSDGSVLSDDLDESGEIDLDGLDTPSENSNEFEWEGKYFVVFISLLLMNVCLYIHACFL</sequence>
<feature type="compositionally biased region" description="Acidic residues" evidence="1">
    <location>
        <begin position="10"/>
        <end position="20"/>
    </location>
</feature>
<proteinExistence type="predicted"/>
<feature type="transmembrane region" description="Helical" evidence="2">
    <location>
        <begin position="101"/>
        <end position="121"/>
    </location>
</feature>
<name>A0A7J8AYU4_PIPKU</name>
<keyword evidence="4" id="KW-1185">Reference proteome</keyword>
<dbReference type="EMBL" id="JACAGB010000001">
    <property type="protein sequence ID" value="KAF6391375.1"/>
    <property type="molecule type" value="Genomic_DNA"/>
</dbReference>